<keyword evidence="7 12" id="KW-0175">Coiled coil</keyword>
<accession>A0A316VFY4</accession>
<evidence type="ECO:0000313" key="15">
    <source>
        <dbReference type="Proteomes" id="UP000245771"/>
    </source>
</evidence>
<reference evidence="14 15" key="1">
    <citation type="journal article" date="2018" name="Mol. Biol. Evol.">
        <title>Broad Genomic Sampling Reveals a Smut Pathogenic Ancestry of the Fungal Clade Ustilaginomycotina.</title>
        <authorList>
            <person name="Kijpornyongpan T."/>
            <person name="Mondo S.J."/>
            <person name="Barry K."/>
            <person name="Sandor L."/>
            <person name="Lee J."/>
            <person name="Lipzen A."/>
            <person name="Pangilinan J."/>
            <person name="LaButti K."/>
            <person name="Hainaut M."/>
            <person name="Henrissat B."/>
            <person name="Grigoriev I.V."/>
            <person name="Spatafora J.W."/>
            <person name="Aime M.C."/>
        </authorList>
    </citation>
    <scope>NUCLEOTIDE SEQUENCE [LARGE SCALE GENOMIC DNA]</scope>
    <source>
        <strain evidence="14 15">MCA 3882</strain>
    </source>
</reference>
<keyword evidence="15" id="KW-1185">Reference proteome</keyword>
<evidence type="ECO:0000256" key="3">
    <source>
        <dbReference type="ARBA" id="ARBA00018116"/>
    </source>
</evidence>
<evidence type="ECO:0000256" key="1">
    <source>
        <dbReference type="ARBA" id="ARBA00004434"/>
    </source>
</evidence>
<keyword evidence="5 11" id="KW-0999">Mitochondrion inner membrane</keyword>
<dbReference type="Proteomes" id="UP000245771">
    <property type="component" value="Unassembled WGS sequence"/>
</dbReference>
<comment type="subcellular location">
    <subcellularLocation>
        <location evidence="1 11">Mitochondrion inner membrane</location>
        <topology evidence="1 11">Single-pass membrane protein</topology>
    </subcellularLocation>
</comment>
<dbReference type="InterPro" id="IPR019133">
    <property type="entry name" value="MIC60"/>
</dbReference>
<keyword evidence="9" id="KW-0472">Membrane</keyword>
<evidence type="ECO:0000256" key="12">
    <source>
        <dbReference type="SAM" id="Coils"/>
    </source>
</evidence>
<feature type="region of interest" description="Disordered" evidence="13">
    <location>
        <begin position="109"/>
        <end position="249"/>
    </location>
</feature>
<comment type="function">
    <text evidence="10">Component of the MICOS complex, a large protein complex of the mitochondrial inner membrane that plays crucial roles in the maintenance of crista junctions, inner membrane architecture, and formation of contact sites to the outer membrane. Plays a role in keeping cristae membranes connected to the inner boundary membrane. Also promotes protein import via the mitochondrial intermembrane space assembly (MIA) pathway.</text>
</comment>
<name>A0A316VFY4_9BASI</name>
<feature type="compositionally biased region" description="Basic and acidic residues" evidence="13">
    <location>
        <begin position="121"/>
        <end position="182"/>
    </location>
</feature>
<feature type="coiled-coil region" evidence="12">
    <location>
        <begin position="286"/>
        <end position="366"/>
    </location>
</feature>
<dbReference type="Pfam" id="PF09731">
    <property type="entry name" value="Mitofilin"/>
    <property type="match status" value="1"/>
</dbReference>
<dbReference type="GO" id="GO:0042407">
    <property type="term" value="P:cristae formation"/>
    <property type="evidence" value="ECO:0007669"/>
    <property type="project" value="TreeGrafter"/>
</dbReference>
<organism evidence="14 15">
    <name type="scientific">Meira miltonrushii</name>
    <dbReference type="NCBI Taxonomy" id="1280837"/>
    <lineage>
        <taxon>Eukaryota</taxon>
        <taxon>Fungi</taxon>
        <taxon>Dikarya</taxon>
        <taxon>Basidiomycota</taxon>
        <taxon>Ustilaginomycotina</taxon>
        <taxon>Exobasidiomycetes</taxon>
        <taxon>Exobasidiales</taxon>
        <taxon>Brachybasidiaceae</taxon>
        <taxon>Meira</taxon>
    </lineage>
</organism>
<evidence type="ECO:0000256" key="4">
    <source>
        <dbReference type="ARBA" id="ARBA00022692"/>
    </source>
</evidence>
<evidence type="ECO:0000256" key="5">
    <source>
        <dbReference type="ARBA" id="ARBA00022792"/>
    </source>
</evidence>
<evidence type="ECO:0000313" key="14">
    <source>
        <dbReference type="EMBL" id="PWN34911.1"/>
    </source>
</evidence>
<keyword evidence="4 11" id="KW-0812">Transmembrane</keyword>
<comment type="similarity">
    <text evidence="2 11">Belongs to the MICOS complex subunit Mic60 family.</text>
</comment>
<dbReference type="GO" id="GO:0061617">
    <property type="term" value="C:MICOS complex"/>
    <property type="evidence" value="ECO:0007669"/>
    <property type="project" value="TreeGrafter"/>
</dbReference>
<gene>
    <name evidence="14" type="ORF">FA14DRAFT_106407</name>
</gene>
<keyword evidence="8 11" id="KW-0496">Mitochondrion</keyword>
<dbReference type="InParanoid" id="A0A316VFY4"/>
<evidence type="ECO:0000256" key="2">
    <source>
        <dbReference type="ARBA" id="ARBA00010877"/>
    </source>
</evidence>
<dbReference type="RefSeq" id="XP_025355213.1">
    <property type="nucleotide sequence ID" value="XM_025495779.1"/>
</dbReference>
<dbReference type="OrthoDB" id="10261039at2759"/>
<evidence type="ECO:0000256" key="11">
    <source>
        <dbReference type="RuleBase" id="RU363000"/>
    </source>
</evidence>
<dbReference type="STRING" id="1280837.A0A316VFY4"/>
<evidence type="ECO:0000256" key="9">
    <source>
        <dbReference type="ARBA" id="ARBA00023136"/>
    </source>
</evidence>
<evidence type="ECO:0000256" key="13">
    <source>
        <dbReference type="SAM" id="MobiDB-lite"/>
    </source>
</evidence>
<dbReference type="PANTHER" id="PTHR15415">
    <property type="entry name" value="MITOFILIN"/>
    <property type="match status" value="1"/>
</dbReference>
<feature type="non-terminal residue" evidence="14">
    <location>
        <position position="1"/>
    </location>
</feature>
<dbReference type="GeneID" id="37017560"/>
<evidence type="ECO:0000256" key="8">
    <source>
        <dbReference type="ARBA" id="ARBA00023128"/>
    </source>
</evidence>
<dbReference type="PANTHER" id="PTHR15415:SF7">
    <property type="entry name" value="MICOS COMPLEX SUBUNIT MIC60"/>
    <property type="match status" value="1"/>
</dbReference>
<comment type="subunit">
    <text evidence="11">Component of the mitochondrial contact site and cristae organizing system (MICOS) complex.</text>
</comment>
<dbReference type="AlphaFoldDB" id="A0A316VFY4"/>
<dbReference type="EMBL" id="KZ819603">
    <property type="protein sequence ID" value="PWN34911.1"/>
    <property type="molecule type" value="Genomic_DNA"/>
</dbReference>
<feature type="compositionally biased region" description="Low complexity" evidence="13">
    <location>
        <begin position="240"/>
        <end position="249"/>
    </location>
</feature>
<proteinExistence type="inferred from homology"/>
<feature type="compositionally biased region" description="Basic and acidic residues" evidence="13">
    <location>
        <begin position="215"/>
        <end position="236"/>
    </location>
</feature>
<protein>
    <recommendedName>
        <fullName evidence="3 11">MICOS complex subunit MIC60</fullName>
    </recommendedName>
    <alternativeName>
        <fullName evidence="11">Mitofilin</fullName>
    </alternativeName>
</protein>
<evidence type="ECO:0000256" key="6">
    <source>
        <dbReference type="ARBA" id="ARBA00022989"/>
    </source>
</evidence>
<feature type="non-terminal residue" evidence="14">
    <location>
        <position position="623"/>
    </location>
</feature>
<keyword evidence="6" id="KW-1133">Transmembrane helix</keyword>
<evidence type="ECO:0000256" key="10">
    <source>
        <dbReference type="ARBA" id="ARBA00025571"/>
    </source>
</evidence>
<evidence type="ECO:0000256" key="7">
    <source>
        <dbReference type="ARBA" id="ARBA00023054"/>
    </source>
</evidence>
<sequence>SGRSAFSKFLIWTTSGVAVFYGGSTYAALTNQKYADFFTEKVPLGDKVYDLVEDSSFGRSLKSSNIDNVSGRAVEAASAGYERITDAVNRVVTDAKDKVDGLQNKGRELIDNDNTQQARKSAKDMVKRVEKKEDGADLEGKGEKVAEETKSKAEELLGRAKDAASRFESKLEGKAGEAKAKAEAATSEARAELQSSGKTLPIQHEAPAGYQGFSYRDRGVKANAGEKEARLRDPPDLPKLPKLAPSLSSLSGSEPMIAQLANTIDDLAAFIREAPAQTGIKAGGVLDEAKAELSKLYDRLEQVKKNEAAKLQEGLEKQKKKYDDALQKAAKDAEEKVGKVDAAYKKEQEQLRKNEANEYAAKLKAELETQSSIINERLKEEVVQQGVEMQRRWMKEIKARVEAERGGRLAKLDQLSKDLDSIQKISLDNSQALEESATALALSAALRELSNVALDEADEANVKRSFSKELKRVKGALKTDLEKDDVLQLAVEKLESIKPDEGVETFSSLYAWFSQKVRPAVQRVALVPDQAGVLSHLFSGTVAPLLFKKSGFPVEGEDVPSVLARTQYYLERRDLDSAARQLNTLKGWPKVLAEDWLSAARRRLEVEQHLNVANAEAHLASLQ</sequence>